<sequence>MRSIYIKFSVLFLLSASAFGQVDGSKSGNVTIKAESDTKTTLSQSTSLLLGEQTDTPKSLLGDKKDEISMLPKEQFLSNNNIKIANKINKSLKEGSMDLSQFKRDQFLGDVKTNSKKLKIICRDYQYVDGDRIKIMLNDTVVKYNMILEGGYHGFEIDIPSGFNKLDFIALNMGTSFPNTAELLMYDDNDQLVTSSQWNLYTGFMATLVVVKD</sequence>
<evidence type="ECO:0000313" key="3">
    <source>
        <dbReference type="Proteomes" id="UP001143545"/>
    </source>
</evidence>
<feature type="chain" id="PRO_5040973408" description="Secreted protein" evidence="1">
    <location>
        <begin position="21"/>
        <end position="213"/>
    </location>
</feature>
<keyword evidence="3" id="KW-1185">Reference proteome</keyword>
<reference evidence="2" key="1">
    <citation type="submission" date="2022-07" db="EMBL/GenBank/DDBJ databases">
        <title>Taxonomy of Novel Oxalotrophic and Methylotrophic Bacteria.</title>
        <authorList>
            <person name="Sahin N."/>
            <person name="Tani A."/>
        </authorList>
    </citation>
    <scope>NUCLEOTIDE SEQUENCE</scope>
    <source>
        <strain evidence="2">AM327</strain>
    </source>
</reference>
<dbReference type="Proteomes" id="UP001143545">
    <property type="component" value="Unassembled WGS sequence"/>
</dbReference>
<organism evidence="2 3">
    <name type="scientific">Neptunitalea chrysea</name>
    <dbReference type="NCBI Taxonomy" id="1647581"/>
    <lineage>
        <taxon>Bacteria</taxon>
        <taxon>Pseudomonadati</taxon>
        <taxon>Bacteroidota</taxon>
        <taxon>Flavobacteriia</taxon>
        <taxon>Flavobacteriales</taxon>
        <taxon>Flavobacteriaceae</taxon>
        <taxon>Neptunitalea</taxon>
    </lineage>
</organism>
<name>A0A9W6EUZ8_9FLAO</name>
<feature type="signal peptide" evidence="1">
    <location>
        <begin position="1"/>
        <end position="20"/>
    </location>
</feature>
<evidence type="ECO:0008006" key="4">
    <source>
        <dbReference type="Google" id="ProtNLM"/>
    </source>
</evidence>
<evidence type="ECO:0000256" key="1">
    <source>
        <dbReference type="SAM" id="SignalP"/>
    </source>
</evidence>
<accession>A0A9W6EUZ8</accession>
<evidence type="ECO:0000313" key="2">
    <source>
        <dbReference type="EMBL" id="GLB51937.1"/>
    </source>
</evidence>
<gene>
    <name evidence="2" type="ORF">NBRC110019_09760</name>
</gene>
<dbReference type="RefSeq" id="WP_281752986.1">
    <property type="nucleotide sequence ID" value="NZ_BRVP01000005.1"/>
</dbReference>
<dbReference type="AlphaFoldDB" id="A0A9W6EUZ8"/>
<comment type="caution">
    <text evidence="2">The sequence shown here is derived from an EMBL/GenBank/DDBJ whole genome shotgun (WGS) entry which is preliminary data.</text>
</comment>
<dbReference type="EMBL" id="BRVP01000005">
    <property type="protein sequence ID" value="GLB51937.1"/>
    <property type="molecule type" value="Genomic_DNA"/>
</dbReference>
<keyword evidence="1" id="KW-0732">Signal</keyword>
<protein>
    <recommendedName>
        <fullName evidence="4">Secreted protein</fullName>
    </recommendedName>
</protein>
<proteinExistence type="predicted"/>